<sequence>MKRAGPLITLFTGLLLGLFMLSFNATTGEPAPTSLDRSAVSPPPSPAPATSPPAASPPVRPRVPAVRSPSPTPPPDAKYAGRTQDDRASVAITLRKGKAVAYYCDGRTQEAWLRGDVAADGSMRLQSKTGATLDGTVNEDRVDGTVTVQNAGHPFAAARAAEPAGVYRATTEVRGTKVDGGWIVLQNGRQVGIVNRDGEPAAAPPIDPGTGAVTIDGEQITARPVTP</sequence>
<dbReference type="EMBL" id="VAWE01000001">
    <property type="protein sequence ID" value="TLQ46789.1"/>
    <property type="molecule type" value="Genomic_DNA"/>
</dbReference>
<reference evidence="2 3" key="1">
    <citation type="submission" date="2019-05" db="EMBL/GenBank/DDBJ databases">
        <title>Streptomyces marianii sp. nov., a novel marine actinomycete from southern coast of India.</title>
        <authorList>
            <person name="Iniyan A.M."/>
            <person name="Wink J."/>
            <person name="Ramprasad E."/>
            <person name="Ramana C.V."/>
            <person name="Bunk B."/>
            <person name="Sproer C."/>
            <person name="Joseph F.-J.R.S."/>
            <person name="Vincent S.G.P."/>
        </authorList>
    </citation>
    <scope>NUCLEOTIDE SEQUENCE [LARGE SCALE GENOMIC DNA]</scope>
    <source>
        <strain evidence="2 3">ICN19</strain>
    </source>
</reference>
<proteinExistence type="predicted"/>
<gene>
    <name evidence="2" type="ORF">FEF34_30890</name>
</gene>
<dbReference type="AlphaFoldDB" id="A0A5R9EDB6"/>
<keyword evidence="3" id="KW-1185">Reference proteome</keyword>
<dbReference type="RefSeq" id="WP_138056091.1">
    <property type="nucleotide sequence ID" value="NZ_VAWE01000001.1"/>
</dbReference>
<dbReference type="OrthoDB" id="4538973at2"/>
<protein>
    <submittedName>
        <fullName evidence="2">Uncharacterized protein</fullName>
    </submittedName>
</protein>
<evidence type="ECO:0000313" key="2">
    <source>
        <dbReference type="EMBL" id="TLQ46789.1"/>
    </source>
</evidence>
<evidence type="ECO:0000313" key="3">
    <source>
        <dbReference type="Proteomes" id="UP000305921"/>
    </source>
</evidence>
<evidence type="ECO:0000256" key="1">
    <source>
        <dbReference type="SAM" id="MobiDB-lite"/>
    </source>
</evidence>
<comment type="caution">
    <text evidence="2">The sequence shown here is derived from an EMBL/GenBank/DDBJ whole genome shotgun (WGS) entry which is preliminary data.</text>
</comment>
<feature type="compositionally biased region" description="Pro residues" evidence="1">
    <location>
        <begin position="41"/>
        <end position="61"/>
    </location>
</feature>
<feature type="region of interest" description="Disordered" evidence="1">
    <location>
        <begin position="199"/>
        <end position="227"/>
    </location>
</feature>
<name>A0A5R9EDB6_9ACTN</name>
<dbReference type="Proteomes" id="UP000305921">
    <property type="component" value="Unassembled WGS sequence"/>
</dbReference>
<accession>A0A5R9EDB6</accession>
<organism evidence="2 3">
    <name type="scientific">Streptomyces marianii</name>
    <dbReference type="NCBI Taxonomy" id="1817406"/>
    <lineage>
        <taxon>Bacteria</taxon>
        <taxon>Bacillati</taxon>
        <taxon>Actinomycetota</taxon>
        <taxon>Actinomycetes</taxon>
        <taxon>Kitasatosporales</taxon>
        <taxon>Streptomycetaceae</taxon>
        <taxon>Streptomyces</taxon>
    </lineage>
</organism>
<feature type="region of interest" description="Disordered" evidence="1">
    <location>
        <begin position="27"/>
        <end position="85"/>
    </location>
</feature>